<gene>
    <name evidence="1" type="ORF">CTQ69_26030</name>
</gene>
<evidence type="ECO:0008006" key="2">
    <source>
        <dbReference type="Google" id="ProtNLM"/>
    </source>
</evidence>
<dbReference type="EMBL" id="AAIBIC010000058">
    <property type="protein sequence ID" value="ECC3917348.1"/>
    <property type="molecule type" value="Genomic_DNA"/>
</dbReference>
<dbReference type="Proteomes" id="UP000839735">
    <property type="component" value="Unassembled WGS sequence"/>
</dbReference>
<sequence>MTSPDISIRNLDHLSLVAALCDELGKADNINDQRGCGCFPGRFYCAMPSCRRYISGLSAPGDSLIRCSLYHRM</sequence>
<dbReference type="AlphaFoldDB" id="A0A5Y1YF11"/>
<organism evidence="1">
    <name type="scientific">Salmonella diarizonae</name>
    <dbReference type="NCBI Taxonomy" id="59204"/>
    <lineage>
        <taxon>Bacteria</taxon>
        <taxon>Pseudomonadati</taxon>
        <taxon>Pseudomonadota</taxon>
        <taxon>Gammaproteobacteria</taxon>
        <taxon>Enterobacterales</taxon>
        <taxon>Enterobacteriaceae</taxon>
        <taxon>Salmonella</taxon>
    </lineage>
</organism>
<proteinExistence type="predicted"/>
<evidence type="ECO:0000313" key="1">
    <source>
        <dbReference type="EMBL" id="ECC3917348.1"/>
    </source>
</evidence>
<comment type="caution">
    <text evidence="1">The sequence shown here is derived from an EMBL/GenBank/DDBJ whole genome shotgun (WGS) entry which is preliminary data.</text>
</comment>
<reference evidence="1" key="1">
    <citation type="submission" date="2018-08" db="EMBL/GenBank/DDBJ databases">
        <authorList>
            <person name="Ashton P.M."/>
            <person name="Dallman T."/>
            <person name="Nair S."/>
            <person name="De Pinna E."/>
            <person name="Peters T."/>
            <person name="Grant K."/>
        </authorList>
    </citation>
    <scope>NUCLEOTIDE SEQUENCE [LARGE SCALE GENOMIC DNA]</scope>
    <source>
        <strain evidence="1">294779</strain>
    </source>
</reference>
<protein>
    <recommendedName>
        <fullName evidence="2">DUF4277 domain-containing protein</fullName>
    </recommendedName>
</protein>
<accession>A0A5Y1YF11</accession>
<name>A0A5Y1YF11_SALDZ</name>